<feature type="region of interest" description="Disordered" evidence="1">
    <location>
        <begin position="1"/>
        <end position="87"/>
    </location>
</feature>
<feature type="compositionally biased region" description="Basic and acidic residues" evidence="1">
    <location>
        <begin position="72"/>
        <end position="87"/>
    </location>
</feature>
<proteinExistence type="predicted"/>
<organism evidence="2 3">
    <name type="scientific">Streptomyces huasconensis</name>
    <dbReference type="NCBI Taxonomy" id="1854574"/>
    <lineage>
        <taxon>Bacteria</taxon>
        <taxon>Bacillati</taxon>
        <taxon>Actinomycetota</taxon>
        <taxon>Actinomycetes</taxon>
        <taxon>Kitasatosporales</taxon>
        <taxon>Streptomycetaceae</taxon>
        <taxon>Streptomyces</taxon>
    </lineage>
</organism>
<dbReference type="NCBIfam" id="TIGR04186">
    <property type="entry name" value="GRASP_targ"/>
    <property type="match status" value="1"/>
</dbReference>
<sequence length="87" mass="9368">MQSTITQPAPAPWGMRRMAPLNNGTPSPWRYAGIDPKTQTGRWTGADGKMTPTELGKHGTSVNTYPPTQVSKDGKQDSDSGHDATQD</sequence>
<dbReference type="Proteomes" id="UP001553843">
    <property type="component" value="Unassembled WGS sequence"/>
</dbReference>
<dbReference type="InterPro" id="IPR025843">
    <property type="entry name" value="Actino_peptide"/>
</dbReference>
<gene>
    <name evidence="2" type="primary">tgmA</name>
    <name evidence="2" type="ORF">AB0887_12480</name>
</gene>
<dbReference type="EMBL" id="JBEYRS010000004">
    <property type="protein sequence ID" value="MEW2362756.1"/>
    <property type="molecule type" value="Genomic_DNA"/>
</dbReference>
<dbReference type="InterPro" id="IPR026496">
    <property type="entry name" value="GRASP_targ"/>
</dbReference>
<reference evidence="2 3" key="1">
    <citation type="submission" date="2024-06" db="EMBL/GenBank/DDBJ databases">
        <title>The Natural Products Discovery Center: Release of the First 8490 Sequenced Strains for Exploring Actinobacteria Biosynthetic Diversity.</title>
        <authorList>
            <person name="Kalkreuter E."/>
            <person name="Kautsar S.A."/>
            <person name="Yang D."/>
            <person name="Bader C.D."/>
            <person name="Teijaro C.N."/>
            <person name="Fluegel L."/>
            <person name="Davis C.M."/>
            <person name="Simpson J.R."/>
            <person name="Lauterbach L."/>
            <person name="Steele A.D."/>
            <person name="Gui C."/>
            <person name="Meng S."/>
            <person name="Li G."/>
            <person name="Viehrig K."/>
            <person name="Ye F."/>
            <person name="Su P."/>
            <person name="Kiefer A.F."/>
            <person name="Nichols A."/>
            <person name="Cepeda A.J."/>
            <person name="Yan W."/>
            <person name="Fan B."/>
            <person name="Jiang Y."/>
            <person name="Adhikari A."/>
            <person name="Zheng C.-J."/>
            <person name="Schuster L."/>
            <person name="Cowan T.M."/>
            <person name="Smanski M.J."/>
            <person name="Chevrette M.G."/>
            <person name="De Carvalho L.P.S."/>
            <person name="Shen B."/>
        </authorList>
    </citation>
    <scope>NUCLEOTIDE SEQUENCE [LARGE SCALE GENOMIC DNA]</scope>
    <source>
        <strain evidence="2 3">NPDC047833</strain>
    </source>
</reference>
<protein>
    <submittedName>
        <fullName evidence="2">ATP-grasp-modified RiPP</fullName>
    </submittedName>
</protein>
<dbReference type="Pfam" id="PF14408">
    <property type="entry name" value="Actino_peptide"/>
    <property type="match status" value="1"/>
</dbReference>
<evidence type="ECO:0000313" key="3">
    <source>
        <dbReference type="Proteomes" id="UP001553843"/>
    </source>
</evidence>
<keyword evidence="3" id="KW-1185">Reference proteome</keyword>
<name>A0ABV3LTI1_9ACTN</name>
<evidence type="ECO:0000313" key="2">
    <source>
        <dbReference type="EMBL" id="MEW2362756.1"/>
    </source>
</evidence>
<evidence type="ECO:0000256" key="1">
    <source>
        <dbReference type="SAM" id="MobiDB-lite"/>
    </source>
</evidence>
<dbReference type="RefSeq" id="WP_359777832.1">
    <property type="nucleotide sequence ID" value="NZ_JBEYRR010000004.1"/>
</dbReference>
<feature type="compositionally biased region" description="Polar residues" evidence="1">
    <location>
        <begin position="60"/>
        <end position="71"/>
    </location>
</feature>
<comment type="caution">
    <text evidence="2">The sequence shown here is derived from an EMBL/GenBank/DDBJ whole genome shotgun (WGS) entry which is preliminary data.</text>
</comment>
<accession>A0ABV3LTI1</accession>